<dbReference type="EMBL" id="KN846961">
    <property type="protein sequence ID" value="KIW64670.1"/>
    <property type="molecule type" value="Genomic_DNA"/>
</dbReference>
<organism evidence="1 2">
    <name type="scientific">Phialophora macrospora</name>
    <dbReference type="NCBI Taxonomy" id="1851006"/>
    <lineage>
        <taxon>Eukaryota</taxon>
        <taxon>Fungi</taxon>
        <taxon>Dikarya</taxon>
        <taxon>Ascomycota</taxon>
        <taxon>Pezizomycotina</taxon>
        <taxon>Eurotiomycetes</taxon>
        <taxon>Chaetothyriomycetidae</taxon>
        <taxon>Chaetothyriales</taxon>
        <taxon>Herpotrichiellaceae</taxon>
        <taxon>Phialophora</taxon>
    </lineage>
</organism>
<accession>A0A0D2FCT9</accession>
<name>A0A0D2FCT9_9EURO</name>
<dbReference type="AlphaFoldDB" id="A0A0D2FCT9"/>
<reference evidence="1 2" key="1">
    <citation type="submission" date="2015-01" db="EMBL/GenBank/DDBJ databases">
        <title>The Genome Sequence of Capronia semiimmersa CBS27337.</title>
        <authorList>
            <consortium name="The Broad Institute Genomics Platform"/>
            <person name="Cuomo C."/>
            <person name="de Hoog S."/>
            <person name="Gorbushina A."/>
            <person name="Stielow B."/>
            <person name="Teixiera M."/>
            <person name="Abouelleil A."/>
            <person name="Chapman S.B."/>
            <person name="Priest M."/>
            <person name="Young S.K."/>
            <person name="Wortman J."/>
            <person name="Nusbaum C."/>
            <person name="Birren B."/>
        </authorList>
    </citation>
    <scope>NUCLEOTIDE SEQUENCE [LARGE SCALE GENOMIC DNA]</scope>
    <source>
        <strain evidence="1 2">CBS 27337</strain>
    </source>
</reference>
<sequence>MSCSTTPSGIDISYALTINIQNHKAAGILNNNAYKICVGYPEDDKGFGTTVIEGEAPNFDSSTPVKVTFSARAAASVDYFIGYAKEFNLNSEVLQTKEVKLGQVYRLDNSGVAKIEDASWVPSDALGFENSISVSPIVLRRTADDPGPTPTRYRTLPVWVPGRGLMEPPTPSMSVKVWLKSDSAAEDEDDLGTHDVSEPFRVKFRKGNPTAVILFKEDGTFSLNSLRISA</sequence>
<evidence type="ECO:0000313" key="1">
    <source>
        <dbReference type="EMBL" id="KIW64670.1"/>
    </source>
</evidence>
<protein>
    <submittedName>
        <fullName evidence="1">Uncharacterized protein</fullName>
    </submittedName>
</protein>
<dbReference type="Proteomes" id="UP000054266">
    <property type="component" value="Unassembled WGS sequence"/>
</dbReference>
<dbReference type="HOGENOM" id="CLU_1204639_0_0_1"/>
<evidence type="ECO:0000313" key="2">
    <source>
        <dbReference type="Proteomes" id="UP000054266"/>
    </source>
</evidence>
<proteinExistence type="predicted"/>
<keyword evidence="2" id="KW-1185">Reference proteome</keyword>
<gene>
    <name evidence="1" type="ORF">PV04_09588</name>
</gene>